<proteinExistence type="predicted"/>
<dbReference type="Pfam" id="PF04241">
    <property type="entry name" value="DUF423"/>
    <property type="match status" value="1"/>
</dbReference>
<reference evidence="2 3" key="1">
    <citation type="submission" date="2017-08" db="EMBL/GenBank/DDBJ databases">
        <authorList>
            <person name="de Groot N.N."/>
        </authorList>
    </citation>
    <scope>NUCLEOTIDE SEQUENCE [LARGE SCALE GENOMIC DNA]</scope>
    <source>
        <strain evidence="2 3">USBA 352</strain>
    </source>
</reference>
<feature type="transmembrane region" description="Helical" evidence="1">
    <location>
        <begin position="103"/>
        <end position="128"/>
    </location>
</feature>
<feature type="transmembrane region" description="Helical" evidence="1">
    <location>
        <begin position="73"/>
        <end position="91"/>
    </location>
</feature>
<accession>A0A285S845</accession>
<feature type="transmembrane region" description="Helical" evidence="1">
    <location>
        <begin position="15"/>
        <end position="39"/>
    </location>
</feature>
<name>A0A285S845_9HYPH</name>
<keyword evidence="1" id="KW-1133">Transmembrane helix</keyword>
<protein>
    <submittedName>
        <fullName evidence="2">Uncharacterized membrane protein YgdD, TMEM256/DUF423 family</fullName>
    </submittedName>
</protein>
<evidence type="ECO:0000313" key="2">
    <source>
        <dbReference type="EMBL" id="SOC03767.1"/>
    </source>
</evidence>
<dbReference type="OrthoDB" id="7173378at2"/>
<keyword evidence="1" id="KW-0812">Transmembrane</keyword>
<dbReference type="EMBL" id="OBML01000004">
    <property type="protein sequence ID" value="SOC03767.1"/>
    <property type="molecule type" value="Genomic_DNA"/>
</dbReference>
<dbReference type="Proteomes" id="UP000219331">
    <property type="component" value="Unassembled WGS sequence"/>
</dbReference>
<dbReference type="AlphaFoldDB" id="A0A285S845"/>
<feature type="transmembrane region" description="Helical" evidence="1">
    <location>
        <begin position="45"/>
        <end position="66"/>
    </location>
</feature>
<organism evidence="2 3">
    <name type="scientific">Stappia indica</name>
    <dbReference type="NCBI Taxonomy" id="538381"/>
    <lineage>
        <taxon>Bacteria</taxon>
        <taxon>Pseudomonadati</taxon>
        <taxon>Pseudomonadota</taxon>
        <taxon>Alphaproteobacteria</taxon>
        <taxon>Hyphomicrobiales</taxon>
        <taxon>Stappiaceae</taxon>
        <taxon>Stappia</taxon>
    </lineage>
</organism>
<dbReference type="STRING" id="538381.GCA_001696535_00149"/>
<gene>
    <name evidence="2" type="ORF">SAMN05421512_104245</name>
</gene>
<keyword evidence="1" id="KW-0472">Membrane</keyword>
<sequence>MAFSDVSETLGSDRACGAVVLLGGLSGGLGVALSAIAAHVPGGELLSTAANMLLFHAPAFLALAALKGTGPRGVLAVAALALTIGLALFAGDITTRVMLGDRLFAMAAPVGGSLMILGWTAILVAGVARLMRRA</sequence>
<evidence type="ECO:0000313" key="3">
    <source>
        <dbReference type="Proteomes" id="UP000219331"/>
    </source>
</evidence>
<evidence type="ECO:0000256" key="1">
    <source>
        <dbReference type="SAM" id="Phobius"/>
    </source>
</evidence>
<dbReference type="InterPro" id="IPR006696">
    <property type="entry name" value="DUF423"/>
</dbReference>
<dbReference type="RefSeq" id="WP_097174647.1">
    <property type="nucleotide sequence ID" value="NZ_OBML01000004.1"/>
</dbReference>
<keyword evidence="3" id="KW-1185">Reference proteome</keyword>